<dbReference type="Proteomes" id="UP000235388">
    <property type="component" value="Unassembled WGS sequence"/>
</dbReference>
<protein>
    <submittedName>
        <fullName evidence="2">Uncharacterized protein</fullName>
    </submittedName>
</protein>
<keyword evidence="1" id="KW-0812">Transmembrane</keyword>
<evidence type="ECO:0000256" key="1">
    <source>
        <dbReference type="SAM" id="Phobius"/>
    </source>
</evidence>
<evidence type="ECO:0000313" key="3">
    <source>
        <dbReference type="Proteomes" id="UP000235388"/>
    </source>
</evidence>
<dbReference type="AlphaFoldDB" id="A0A2N5W8R5"/>
<keyword evidence="3" id="KW-1185">Reference proteome</keyword>
<feature type="transmembrane region" description="Helical" evidence="1">
    <location>
        <begin position="88"/>
        <end position="109"/>
    </location>
</feature>
<feature type="transmembrane region" description="Helical" evidence="1">
    <location>
        <begin position="293"/>
        <end position="314"/>
    </location>
</feature>
<accession>A0A2N5W8R5</accession>
<evidence type="ECO:0000313" key="2">
    <source>
        <dbReference type="EMBL" id="PLW58617.1"/>
    </source>
</evidence>
<feature type="transmembrane region" description="Helical" evidence="1">
    <location>
        <begin position="51"/>
        <end position="67"/>
    </location>
</feature>
<reference evidence="2 3" key="1">
    <citation type="submission" date="2017-11" db="EMBL/GenBank/DDBJ databases">
        <title>De novo assembly and phasing of dikaryotic genomes from two isolates of Puccinia coronata f. sp. avenae, the causal agent of oat crown rust.</title>
        <authorList>
            <person name="Miller M.E."/>
            <person name="Zhang Y."/>
            <person name="Omidvar V."/>
            <person name="Sperschneider J."/>
            <person name="Schwessinger B."/>
            <person name="Raley C."/>
            <person name="Palmer J.M."/>
            <person name="Garnica D."/>
            <person name="Upadhyaya N."/>
            <person name="Rathjen J."/>
            <person name="Taylor J.M."/>
            <person name="Park R.F."/>
            <person name="Dodds P.N."/>
            <person name="Hirsch C.D."/>
            <person name="Kianian S.F."/>
            <person name="Figueroa M."/>
        </authorList>
    </citation>
    <scope>NUCLEOTIDE SEQUENCE [LARGE SCALE GENOMIC DNA]</scope>
    <source>
        <strain evidence="2">12NC29</strain>
    </source>
</reference>
<dbReference type="EMBL" id="PGCJ01000002">
    <property type="protein sequence ID" value="PLW58617.1"/>
    <property type="molecule type" value="Genomic_DNA"/>
</dbReference>
<sequence length="451" mass="51033">MANLTQQMIDFAMSLPPSTNPYETTAAIIRKETQAAKPALWAVILRRIIDFHYLVLCGQAIIALWLRKKSNKLDFFRYNKLGLIHVEVLNDIVLLMLIFSLLAFIDGIAQELAEQHLIRFSSKMVIHTSKFCFSAAACWCKFCNPLRVPILKEASYDNNPDRVWLPHRMDRIITVFVWILSIEAAMNLTSLGARARAGASIRLSPCTRFIINSLLLAVMAVPSVMIVGISILRATILAAIEATSEQVIATLLKNAPTYRAERDNYSNLVQIVKATESISPNSKRLAHNTRLMLIVYFAQHVMISAVYLPTMIIICQRLHQKSVAAKYLAQNSTEVSSTHPNKSFSQVRTRIIKHAFLIFLEEILYIPPLVYMLFFFTGPRFYSDPTFLLIDHLALHGPSVITGNIIMAFSIQNTLYILRKQKHLDIAQTEISLNSDFEKINQDASIKSLSH</sequence>
<keyword evidence="1" id="KW-0472">Membrane</keyword>
<keyword evidence="1" id="KW-1133">Transmembrane helix</keyword>
<feature type="transmembrane region" description="Helical" evidence="1">
    <location>
        <begin position="396"/>
        <end position="418"/>
    </location>
</feature>
<proteinExistence type="predicted"/>
<comment type="caution">
    <text evidence="2">The sequence shown here is derived from an EMBL/GenBank/DDBJ whole genome shotgun (WGS) entry which is preliminary data.</text>
</comment>
<organism evidence="2 3">
    <name type="scientific">Puccinia coronata f. sp. avenae</name>
    <dbReference type="NCBI Taxonomy" id="200324"/>
    <lineage>
        <taxon>Eukaryota</taxon>
        <taxon>Fungi</taxon>
        <taxon>Dikarya</taxon>
        <taxon>Basidiomycota</taxon>
        <taxon>Pucciniomycotina</taxon>
        <taxon>Pucciniomycetes</taxon>
        <taxon>Pucciniales</taxon>
        <taxon>Pucciniaceae</taxon>
        <taxon>Puccinia</taxon>
    </lineage>
</organism>
<name>A0A2N5W8R5_9BASI</name>
<feature type="transmembrane region" description="Helical" evidence="1">
    <location>
        <begin position="214"/>
        <end position="240"/>
    </location>
</feature>
<gene>
    <name evidence="2" type="ORF">PCANC_00070</name>
</gene>
<dbReference type="OrthoDB" id="2507136at2759"/>
<feature type="transmembrane region" description="Helical" evidence="1">
    <location>
        <begin position="355"/>
        <end position="376"/>
    </location>
</feature>